<comment type="caution">
    <text evidence="3">The sequence shown here is derived from an EMBL/GenBank/DDBJ whole genome shotgun (WGS) entry which is preliminary data.</text>
</comment>
<dbReference type="InterPro" id="IPR029044">
    <property type="entry name" value="Nucleotide-diphossugar_trans"/>
</dbReference>
<organism evidence="3 4">
    <name type="scientific">Cutibacterium avidum</name>
    <dbReference type="NCBI Taxonomy" id="33010"/>
    <lineage>
        <taxon>Bacteria</taxon>
        <taxon>Bacillati</taxon>
        <taxon>Actinomycetota</taxon>
        <taxon>Actinomycetes</taxon>
        <taxon>Propionibacteriales</taxon>
        <taxon>Propionibacteriaceae</taxon>
        <taxon>Cutibacterium</taxon>
    </lineage>
</organism>
<feature type="compositionally biased region" description="Basic and acidic residues" evidence="1">
    <location>
        <begin position="60"/>
        <end position="79"/>
    </location>
</feature>
<feature type="region of interest" description="Disordered" evidence="1">
    <location>
        <begin position="1"/>
        <end position="31"/>
    </location>
</feature>
<dbReference type="Pfam" id="PF00535">
    <property type="entry name" value="Glycos_transf_2"/>
    <property type="match status" value="1"/>
</dbReference>
<evidence type="ECO:0000313" key="4">
    <source>
        <dbReference type="Proteomes" id="UP000259211"/>
    </source>
</evidence>
<evidence type="ECO:0000256" key="1">
    <source>
        <dbReference type="SAM" id="MobiDB-lite"/>
    </source>
</evidence>
<sequence>MSVPHARTPPELSDPRIRDGWGPRRDDFVGDEDRPRALLRAHTVGCAHARGSGRPTGRVRTHDCRREGWRSRPRPHPDVVERDAHTRCRETRGGADVTLGDLVTVIVVSYNHEDYISQCLESIESQTVRPHRVIVLDDRSSDSSVRMAEQFAESSDLSVTVVPHRFNVGLCRTLNEALDMVETKYYAYLSADDYMMPTRLERQLELFESLPDDHAVVYCDAWREDGNGERLPERFSESYGWPPRADRVGDVFLTVLESPWIPAPSAMVRTDYVKRIGGYDPQIFFEDLDMWARLGARWKFESIDEPLVVFRELESSLGHQEFESGNPRFLDALTRVLLNAEGLRPEHDARIRARLWELLMRSWKAGMPMRGRAAVAKRLAPHTGYRTSPLYAAMMGVGLPHPSRVTSRPRKPRG</sequence>
<feature type="compositionally biased region" description="Basic and acidic residues" evidence="1">
    <location>
        <begin position="13"/>
        <end position="31"/>
    </location>
</feature>
<proteinExistence type="predicted"/>
<dbReference type="InterPro" id="IPR050834">
    <property type="entry name" value="Glycosyltransf_2"/>
</dbReference>
<dbReference type="PANTHER" id="PTHR43685:SF11">
    <property type="entry name" value="GLYCOSYLTRANSFERASE TAGX-RELATED"/>
    <property type="match status" value="1"/>
</dbReference>
<dbReference type="InterPro" id="IPR001173">
    <property type="entry name" value="Glyco_trans_2-like"/>
</dbReference>
<gene>
    <name evidence="3" type="ORF">CHT91_00105</name>
</gene>
<dbReference type="PANTHER" id="PTHR43685">
    <property type="entry name" value="GLYCOSYLTRANSFERASE"/>
    <property type="match status" value="1"/>
</dbReference>
<reference evidence="3 4" key="1">
    <citation type="submission" date="2017-07" db="EMBL/GenBank/DDBJ databases">
        <authorList>
            <person name="Sun Z.S."/>
            <person name="Albrecht U."/>
            <person name="Echele G."/>
            <person name="Lee C.C."/>
        </authorList>
    </citation>
    <scope>NUCLEOTIDE SEQUENCE [LARGE SCALE GENOMIC DNA]</scope>
    <source>
        <strain evidence="3 4">P16-029</strain>
    </source>
</reference>
<protein>
    <recommendedName>
        <fullName evidence="2">Glycosyltransferase 2-like domain-containing protein</fullName>
    </recommendedName>
</protein>
<feature type="region of interest" description="Disordered" evidence="1">
    <location>
        <begin position="47"/>
        <end position="79"/>
    </location>
</feature>
<dbReference type="SUPFAM" id="SSF53448">
    <property type="entry name" value="Nucleotide-diphospho-sugar transferases"/>
    <property type="match status" value="1"/>
</dbReference>
<evidence type="ECO:0000259" key="2">
    <source>
        <dbReference type="Pfam" id="PF00535"/>
    </source>
</evidence>
<dbReference type="Proteomes" id="UP000259211">
    <property type="component" value="Unassembled WGS sequence"/>
</dbReference>
<dbReference type="AlphaFoldDB" id="A0A3E2DN90"/>
<evidence type="ECO:0000313" key="3">
    <source>
        <dbReference type="EMBL" id="RFT46778.1"/>
    </source>
</evidence>
<accession>A0A3E2DN90</accession>
<name>A0A3E2DN90_9ACTN</name>
<dbReference type="EMBL" id="NOWI01000001">
    <property type="protein sequence ID" value="RFT46778.1"/>
    <property type="molecule type" value="Genomic_DNA"/>
</dbReference>
<dbReference type="Gene3D" id="3.90.550.10">
    <property type="entry name" value="Spore Coat Polysaccharide Biosynthesis Protein SpsA, Chain A"/>
    <property type="match status" value="1"/>
</dbReference>
<feature type="domain" description="Glycosyltransferase 2-like" evidence="2">
    <location>
        <begin position="104"/>
        <end position="248"/>
    </location>
</feature>
<dbReference type="CDD" id="cd00761">
    <property type="entry name" value="Glyco_tranf_GTA_type"/>
    <property type="match status" value="1"/>
</dbReference>